<evidence type="ECO:0000256" key="2">
    <source>
        <dbReference type="ARBA" id="ARBA00022692"/>
    </source>
</evidence>
<evidence type="ECO:0000256" key="3">
    <source>
        <dbReference type="ARBA" id="ARBA00022989"/>
    </source>
</evidence>
<comment type="subcellular location">
    <subcellularLocation>
        <location evidence="1">Membrane</location>
        <topology evidence="1">Multi-pass membrane protein</topology>
    </subcellularLocation>
</comment>
<sequence length="157" mass="17357">MITSWIASLGAWSWITFGLVLLVLEILAPGVFLLWIGIAALIVGMASLLLWDMAFWVWQVQTIVFLALTFVCVYVGNRYFRSSSQKSDTPYLNERVRQLVGRTATLAEPIENGTGRIHIGDTLWRVTGPDLPEGTRVRVKGVDADGTTLVVEAEGSF</sequence>
<dbReference type="PANTHER" id="PTHR33507">
    <property type="entry name" value="INNER MEMBRANE PROTEIN YBBJ"/>
    <property type="match status" value="1"/>
</dbReference>
<feature type="transmembrane region" description="Helical" evidence="5">
    <location>
        <begin position="56"/>
        <end position="76"/>
    </location>
</feature>
<dbReference type="EMBL" id="BMZO01000002">
    <property type="protein sequence ID" value="GHC64167.1"/>
    <property type="molecule type" value="Genomic_DNA"/>
</dbReference>
<comment type="caution">
    <text evidence="7">The sequence shown here is derived from an EMBL/GenBank/DDBJ whole genome shotgun (WGS) entry which is preliminary data.</text>
</comment>
<feature type="transmembrane region" description="Helical" evidence="5">
    <location>
        <begin position="6"/>
        <end position="24"/>
    </location>
</feature>
<keyword evidence="8" id="KW-1185">Reference proteome</keyword>
<dbReference type="Proteomes" id="UP000641137">
    <property type="component" value="Unassembled WGS sequence"/>
</dbReference>
<evidence type="ECO:0000256" key="1">
    <source>
        <dbReference type="ARBA" id="ARBA00004141"/>
    </source>
</evidence>
<dbReference type="InterPro" id="IPR002810">
    <property type="entry name" value="NfeD-like_C"/>
</dbReference>
<name>A0A8J3GFP7_9HYPH</name>
<organism evidence="7 8">
    <name type="scientific">Limoniibacter endophyticus</name>
    <dbReference type="NCBI Taxonomy" id="1565040"/>
    <lineage>
        <taxon>Bacteria</taxon>
        <taxon>Pseudomonadati</taxon>
        <taxon>Pseudomonadota</taxon>
        <taxon>Alphaproteobacteria</taxon>
        <taxon>Hyphomicrobiales</taxon>
        <taxon>Bartonellaceae</taxon>
        <taxon>Limoniibacter</taxon>
    </lineage>
</organism>
<dbReference type="PANTHER" id="PTHR33507:SF3">
    <property type="entry name" value="INNER MEMBRANE PROTEIN YBBJ"/>
    <property type="match status" value="1"/>
</dbReference>
<feature type="transmembrane region" description="Helical" evidence="5">
    <location>
        <begin position="31"/>
        <end position="50"/>
    </location>
</feature>
<evidence type="ECO:0000256" key="4">
    <source>
        <dbReference type="ARBA" id="ARBA00023136"/>
    </source>
</evidence>
<evidence type="ECO:0000313" key="8">
    <source>
        <dbReference type="Proteomes" id="UP000641137"/>
    </source>
</evidence>
<reference evidence="7" key="1">
    <citation type="journal article" date="2014" name="Int. J. Syst. Evol. Microbiol.">
        <title>Complete genome sequence of Corynebacterium casei LMG S-19264T (=DSM 44701T), isolated from a smear-ripened cheese.</title>
        <authorList>
            <consortium name="US DOE Joint Genome Institute (JGI-PGF)"/>
            <person name="Walter F."/>
            <person name="Albersmeier A."/>
            <person name="Kalinowski J."/>
            <person name="Ruckert C."/>
        </authorList>
    </citation>
    <scope>NUCLEOTIDE SEQUENCE</scope>
    <source>
        <strain evidence="7">KCTC 42097</strain>
    </source>
</reference>
<evidence type="ECO:0000313" key="7">
    <source>
        <dbReference type="EMBL" id="GHC64167.1"/>
    </source>
</evidence>
<dbReference type="GO" id="GO:0005886">
    <property type="term" value="C:plasma membrane"/>
    <property type="evidence" value="ECO:0007669"/>
    <property type="project" value="TreeGrafter"/>
</dbReference>
<dbReference type="InterPro" id="IPR052165">
    <property type="entry name" value="Membrane_assoc_protease"/>
</dbReference>
<dbReference type="InterPro" id="IPR012340">
    <property type="entry name" value="NA-bd_OB-fold"/>
</dbReference>
<evidence type="ECO:0000259" key="6">
    <source>
        <dbReference type="Pfam" id="PF01957"/>
    </source>
</evidence>
<dbReference type="Pfam" id="PF01957">
    <property type="entry name" value="NfeD"/>
    <property type="match status" value="1"/>
</dbReference>
<keyword evidence="4 5" id="KW-0472">Membrane</keyword>
<keyword evidence="2 5" id="KW-0812">Transmembrane</keyword>
<protein>
    <submittedName>
        <fullName evidence="7">Membrane protein</fullName>
    </submittedName>
</protein>
<gene>
    <name evidence="7" type="ORF">GCM10010136_05970</name>
</gene>
<proteinExistence type="predicted"/>
<evidence type="ECO:0000256" key="5">
    <source>
        <dbReference type="SAM" id="Phobius"/>
    </source>
</evidence>
<dbReference type="Gene3D" id="2.40.50.140">
    <property type="entry name" value="Nucleic acid-binding proteins"/>
    <property type="match status" value="1"/>
</dbReference>
<dbReference type="RefSeq" id="WP_189487799.1">
    <property type="nucleotide sequence ID" value="NZ_BMZO01000002.1"/>
</dbReference>
<accession>A0A8J3GFP7</accession>
<dbReference type="AlphaFoldDB" id="A0A8J3GFP7"/>
<reference evidence="7" key="2">
    <citation type="submission" date="2020-09" db="EMBL/GenBank/DDBJ databases">
        <authorList>
            <person name="Sun Q."/>
            <person name="Kim S."/>
        </authorList>
    </citation>
    <scope>NUCLEOTIDE SEQUENCE</scope>
    <source>
        <strain evidence="7">KCTC 42097</strain>
    </source>
</reference>
<keyword evidence="3 5" id="KW-1133">Transmembrane helix</keyword>
<feature type="domain" description="NfeD-like C-terminal" evidence="6">
    <location>
        <begin position="97"/>
        <end position="152"/>
    </location>
</feature>